<accession>A0A0D5A007</accession>
<evidence type="ECO:0000313" key="2">
    <source>
        <dbReference type="EMBL" id="AJW29590.1"/>
    </source>
</evidence>
<dbReference type="EMBL" id="KM017071">
    <property type="protein sequence ID" value="AJW29590.1"/>
    <property type="molecule type" value="Genomic_DNA"/>
</dbReference>
<dbReference type="SUPFAM" id="SSF48498">
    <property type="entry name" value="Tetracyclin repressor-like, C-terminal domain"/>
    <property type="match status" value="1"/>
</dbReference>
<evidence type="ECO:0000259" key="1">
    <source>
        <dbReference type="Pfam" id="PF17932"/>
    </source>
</evidence>
<keyword evidence="2" id="KW-0614">Plasmid</keyword>
<dbReference type="InterPro" id="IPR036271">
    <property type="entry name" value="Tet_transcr_reg_TetR-rel_C_sf"/>
</dbReference>
<dbReference type="AlphaFoldDB" id="A0A0D5A007"/>
<reference evidence="2" key="1">
    <citation type="submission" date="2014-06" db="EMBL/GenBank/DDBJ databases">
        <title>Molecular and ecological studies on carbamate pesticide degrading bacteria isolated from agricultural soils.</title>
        <authorList>
            <person name="Kim D.-U."/>
            <person name="Ka J.-O."/>
        </authorList>
    </citation>
    <scope>NUCLEOTIDE SEQUENCE</scope>
    <source>
        <strain evidence="2">JE1</strain>
        <plasmid evidence="2">pJE1</plasmid>
    </source>
</reference>
<dbReference type="InterPro" id="IPR041490">
    <property type="entry name" value="KstR2_TetR_C"/>
</dbReference>
<dbReference type="Pfam" id="PF17932">
    <property type="entry name" value="TetR_C_24"/>
    <property type="match status" value="1"/>
</dbReference>
<protein>
    <submittedName>
        <fullName evidence="2">Transcriptional regulator, TetR family</fullName>
    </submittedName>
</protein>
<sequence length="170" mass="19752">MLYQYFDDKRDLLYKVILEILERYNRDIPSALSGVTDPLLRLQTAAIAYYRVIDDRVPATLFSYRESRSLDRDQRAALKAKELQTNNLIKDRIDECINAGFCIDFNPELATYWIISSAHAWGLKHWRLAQIVSFEDYVRQSLGVILNGMLNEAGHRHWSAHNLLDGRPLP</sequence>
<feature type="domain" description="HTH-type transcriptional repressor KstR2 C-terminal" evidence="1">
    <location>
        <begin position="37"/>
        <end position="119"/>
    </location>
</feature>
<organism evidence="2">
    <name type="scientific">Sphingomonas sp. JE1</name>
    <dbReference type="NCBI Taxonomy" id="1628059"/>
    <lineage>
        <taxon>Bacteria</taxon>
        <taxon>Pseudomonadati</taxon>
        <taxon>Pseudomonadota</taxon>
        <taxon>Alphaproteobacteria</taxon>
        <taxon>Sphingomonadales</taxon>
        <taxon>Sphingomonadaceae</taxon>
        <taxon>Sphingomonas</taxon>
    </lineage>
</organism>
<proteinExistence type="predicted"/>
<dbReference type="Gene3D" id="1.10.357.10">
    <property type="entry name" value="Tetracycline Repressor, domain 2"/>
    <property type="match status" value="1"/>
</dbReference>
<gene>
    <name evidence="2" type="ORF">pJE1_168</name>
</gene>
<name>A0A0D5A007_9SPHN</name>
<geneLocation type="plasmid" evidence="2">
    <name>pJE1</name>
</geneLocation>